<gene>
    <name evidence="1" type="ORF">RR42_m2013</name>
</gene>
<evidence type="ECO:0000313" key="1">
    <source>
        <dbReference type="EMBL" id="AJG19408.1"/>
    </source>
</evidence>
<sequence>MAPKLGQAGAAVPLVPQQQAQKLPIGLSKAEGSRQVCDTCS</sequence>
<reference evidence="1 2" key="1">
    <citation type="journal article" date="2015" name="Genome Announc.">
        <title>Complete Genome Sequence of Cupriavidus basilensis 4G11, Isolated from the Oak Ridge Field Research Center Site.</title>
        <authorList>
            <person name="Ray J."/>
            <person name="Waters R.J."/>
            <person name="Skerker J.M."/>
            <person name="Kuehl J.V."/>
            <person name="Price M.N."/>
            <person name="Huang J."/>
            <person name="Chakraborty R."/>
            <person name="Arkin A.P."/>
            <person name="Deutschbauer A."/>
        </authorList>
    </citation>
    <scope>NUCLEOTIDE SEQUENCE [LARGE SCALE GENOMIC DNA]</scope>
    <source>
        <strain evidence="1">4G11</strain>
    </source>
</reference>
<dbReference type="KEGG" id="cbw:RR42_m2013"/>
<dbReference type="EMBL" id="CP010536">
    <property type="protein sequence ID" value="AJG19408.1"/>
    <property type="molecule type" value="Genomic_DNA"/>
</dbReference>
<organism evidence="1 2">
    <name type="scientific">Cupriavidus basilensis</name>
    <dbReference type="NCBI Taxonomy" id="68895"/>
    <lineage>
        <taxon>Bacteria</taxon>
        <taxon>Pseudomonadati</taxon>
        <taxon>Pseudomonadota</taxon>
        <taxon>Betaproteobacteria</taxon>
        <taxon>Burkholderiales</taxon>
        <taxon>Burkholderiaceae</taxon>
        <taxon>Cupriavidus</taxon>
    </lineage>
</organism>
<protein>
    <submittedName>
        <fullName evidence="1">Uncharacterized protein</fullName>
    </submittedName>
</protein>
<dbReference type="Proteomes" id="UP000031843">
    <property type="component" value="Chromosome main"/>
</dbReference>
<accession>A0A0C4Y8X7</accession>
<proteinExistence type="predicted"/>
<dbReference type="STRING" id="68895.RR42_m2013"/>
<evidence type="ECO:0000313" key="2">
    <source>
        <dbReference type="Proteomes" id="UP000031843"/>
    </source>
</evidence>
<name>A0A0C4Y8X7_9BURK</name>
<keyword evidence="2" id="KW-1185">Reference proteome</keyword>
<dbReference type="AlphaFoldDB" id="A0A0C4Y8X7"/>